<dbReference type="Proteomes" id="UP000887013">
    <property type="component" value="Unassembled WGS sequence"/>
</dbReference>
<sequence>MGQTVEDFIDSNAMFLMYDPEHPNTFIHNSGSSTNPDLTMITTNIADQCIKTVIGDPGSGHRITKLIVELKTKLKREELQKAIGDLEQRKLPGGDNIFPDFLKHLGQTAGEKLLKIYNQF</sequence>
<dbReference type="OrthoDB" id="6434198at2759"/>
<comment type="caution">
    <text evidence="1">The sequence shown here is derived from an EMBL/GenBank/DDBJ whole genome shotgun (WGS) entry which is preliminary data.</text>
</comment>
<dbReference type="Gene3D" id="3.60.10.10">
    <property type="entry name" value="Endonuclease/exonuclease/phosphatase"/>
    <property type="match status" value="1"/>
</dbReference>
<organism evidence="1 2">
    <name type="scientific">Nephila pilipes</name>
    <name type="common">Giant wood spider</name>
    <name type="synonym">Nephila maculata</name>
    <dbReference type="NCBI Taxonomy" id="299642"/>
    <lineage>
        <taxon>Eukaryota</taxon>
        <taxon>Metazoa</taxon>
        <taxon>Ecdysozoa</taxon>
        <taxon>Arthropoda</taxon>
        <taxon>Chelicerata</taxon>
        <taxon>Arachnida</taxon>
        <taxon>Araneae</taxon>
        <taxon>Araneomorphae</taxon>
        <taxon>Entelegynae</taxon>
        <taxon>Araneoidea</taxon>
        <taxon>Nephilidae</taxon>
        <taxon>Nephila</taxon>
    </lineage>
</organism>
<keyword evidence="2" id="KW-1185">Reference proteome</keyword>
<dbReference type="EMBL" id="BMAW01105318">
    <property type="protein sequence ID" value="GFT18761.1"/>
    <property type="molecule type" value="Genomic_DNA"/>
</dbReference>
<dbReference type="AlphaFoldDB" id="A0A8X6NJN4"/>
<protein>
    <submittedName>
        <fullName evidence="1">Uncharacterized protein</fullName>
    </submittedName>
</protein>
<reference evidence="1" key="1">
    <citation type="submission" date="2020-08" db="EMBL/GenBank/DDBJ databases">
        <title>Multicomponent nature underlies the extraordinary mechanical properties of spider dragline silk.</title>
        <authorList>
            <person name="Kono N."/>
            <person name="Nakamura H."/>
            <person name="Mori M."/>
            <person name="Yoshida Y."/>
            <person name="Ohtoshi R."/>
            <person name="Malay A.D."/>
            <person name="Moran D.A.P."/>
            <person name="Tomita M."/>
            <person name="Numata K."/>
            <person name="Arakawa K."/>
        </authorList>
    </citation>
    <scope>NUCLEOTIDE SEQUENCE</scope>
</reference>
<evidence type="ECO:0000313" key="2">
    <source>
        <dbReference type="Proteomes" id="UP000887013"/>
    </source>
</evidence>
<gene>
    <name evidence="1" type="ORF">NPIL_515941</name>
</gene>
<dbReference type="InterPro" id="IPR036691">
    <property type="entry name" value="Endo/exonu/phosph_ase_sf"/>
</dbReference>
<accession>A0A8X6NJN4</accession>
<evidence type="ECO:0000313" key="1">
    <source>
        <dbReference type="EMBL" id="GFT18761.1"/>
    </source>
</evidence>
<name>A0A8X6NJN4_NEPPI</name>
<dbReference type="PANTHER" id="PTHR36688:SF1">
    <property type="entry name" value="ENDONUCLEASE_EXONUCLEASE_PHOSPHATASE DOMAIN-CONTAINING PROTEIN"/>
    <property type="match status" value="1"/>
</dbReference>
<dbReference type="PANTHER" id="PTHR36688">
    <property type="entry name" value="ENDO/EXONUCLEASE/PHOSPHATASE DOMAIN-CONTAINING PROTEIN"/>
    <property type="match status" value="1"/>
</dbReference>
<dbReference type="InterPro" id="IPR052560">
    <property type="entry name" value="RdDP_mobile_element"/>
</dbReference>
<proteinExistence type="predicted"/>